<protein>
    <submittedName>
        <fullName evidence="2">Uncharacterized protein</fullName>
    </submittedName>
</protein>
<gene>
    <name evidence="2" type="ORF">PACLA_8A022174</name>
</gene>
<feature type="compositionally biased region" description="Polar residues" evidence="1">
    <location>
        <begin position="1"/>
        <end position="17"/>
    </location>
</feature>
<reference evidence="2" key="1">
    <citation type="submission" date="2020-04" db="EMBL/GenBank/DDBJ databases">
        <authorList>
            <person name="Alioto T."/>
            <person name="Alioto T."/>
            <person name="Gomez Garrido J."/>
        </authorList>
    </citation>
    <scope>NUCLEOTIDE SEQUENCE</scope>
    <source>
        <strain evidence="2">A484AB</strain>
    </source>
</reference>
<feature type="compositionally biased region" description="Low complexity" evidence="1">
    <location>
        <begin position="80"/>
        <end position="97"/>
    </location>
</feature>
<evidence type="ECO:0000313" key="2">
    <source>
        <dbReference type="EMBL" id="CAB4039243.1"/>
    </source>
</evidence>
<dbReference type="Proteomes" id="UP001152795">
    <property type="component" value="Unassembled WGS sequence"/>
</dbReference>
<dbReference type="AlphaFoldDB" id="A0A7D9LZF8"/>
<organism evidence="2 3">
    <name type="scientific">Paramuricea clavata</name>
    <name type="common">Red gorgonian</name>
    <name type="synonym">Violescent sea-whip</name>
    <dbReference type="NCBI Taxonomy" id="317549"/>
    <lineage>
        <taxon>Eukaryota</taxon>
        <taxon>Metazoa</taxon>
        <taxon>Cnidaria</taxon>
        <taxon>Anthozoa</taxon>
        <taxon>Octocorallia</taxon>
        <taxon>Malacalcyonacea</taxon>
        <taxon>Plexauridae</taxon>
        <taxon>Paramuricea</taxon>
    </lineage>
</organism>
<accession>A0A7D9LZF8</accession>
<keyword evidence="3" id="KW-1185">Reference proteome</keyword>
<feature type="region of interest" description="Disordered" evidence="1">
    <location>
        <begin position="1"/>
        <end position="43"/>
    </location>
</feature>
<name>A0A7D9LZF8_PARCT</name>
<feature type="region of interest" description="Disordered" evidence="1">
    <location>
        <begin position="69"/>
        <end position="142"/>
    </location>
</feature>
<comment type="caution">
    <text evidence="2">The sequence shown here is derived from an EMBL/GenBank/DDBJ whole genome shotgun (WGS) entry which is preliminary data.</text>
</comment>
<evidence type="ECO:0000313" key="3">
    <source>
        <dbReference type="Proteomes" id="UP001152795"/>
    </source>
</evidence>
<evidence type="ECO:0000256" key="1">
    <source>
        <dbReference type="SAM" id="MobiDB-lite"/>
    </source>
</evidence>
<proteinExistence type="predicted"/>
<sequence>MTESSENAKLRNSNPSLDSGLLDSPRLRRKPLVKKSQPGKKTLREIAMDQRIGNGHVPLAHASSEPSLFAGNFGNELHNSKSSSDINSNSDASSNVDLLAQAGLEQSRTNSPDPFLELISQRHKPQQNVGQRNGTPWVAKFE</sequence>
<dbReference type="EMBL" id="CACRXK020025115">
    <property type="protein sequence ID" value="CAB4039243.1"/>
    <property type="molecule type" value="Genomic_DNA"/>
</dbReference>